<proteinExistence type="predicted"/>
<keyword evidence="5" id="KW-0812">Transmembrane</keyword>
<feature type="transmembrane region" description="Helical" evidence="5">
    <location>
        <begin position="21"/>
        <end position="39"/>
    </location>
</feature>
<dbReference type="CDD" id="cd00082">
    <property type="entry name" value="HisKA"/>
    <property type="match status" value="1"/>
</dbReference>
<dbReference type="GO" id="GO:0005524">
    <property type="term" value="F:ATP binding"/>
    <property type="evidence" value="ECO:0007669"/>
    <property type="project" value="UniProtKB-KW"/>
</dbReference>
<comment type="caution">
    <text evidence="9">The sequence shown here is derived from an EMBL/GenBank/DDBJ whole genome shotgun (WGS) entry which is preliminary data.</text>
</comment>
<dbReference type="SUPFAM" id="SSF52172">
    <property type="entry name" value="CheY-like"/>
    <property type="match status" value="1"/>
</dbReference>
<dbReference type="InterPro" id="IPR001789">
    <property type="entry name" value="Sig_transdc_resp-reg_receiver"/>
</dbReference>
<dbReference type="PANTHER" id="PTHR43065:SF42">
    <property type="entry name" value="TWO-COMPONENT SENSOR PPRA"/>
    <property type="match status" value="1"/>
</dbReference>
<dbReference type="SMART" id="SM00091">
    <property type="entry name" value="PAS"/>
    <property type="match status" value="2"/>
</dbReference>
<protein>
    <recommendedName>
        <fullName evidence="2">histidine kinase</fullName>
        <ecNumber evidence="2">2.7.13.3</ecNumber>
    </recommendedName>
</protein>
<dbReference type="PANTHER" id="PTHR43065">
    <property type="entry name" value="SENSOR HISTIDINE KINASE"/>
    <property type="match status" value="1"/>
</dbReference>
<feature type="domain" description="Histidine kinase" evidence="6">
    <location>
        <begin position="455"/>
        <end position="684"/>
    </location>
</feature>
<evidence type="ECO:0000256" key="4">
    <source>
        <dbReference type="PROSITE-ProRule" id="PRU00169"/>
    </source>
</evidence>
<dbReference type="InterPro" id="IPR005467">
    <property type="entry name" value="His_kinase_dom"/>
</dbReference>
<evidence type="ECO:0000256" key="3">
    <source>
        <dbReference type="ARBA" id="ARBA00022553"/>
    </source>
</evidence>
<dbReference type="Pfam" id="PF00512">
    <property type="entry name" value="HisKA"/>
    <property type="match status" value="1"/>
</dbReference>
<dbReference type="SUPFAM" id="SSF55785">
    <property type="entry name" value="PYP-like sensor domain (PAS domain)"/>
    <property type="match status" value="1"/>
</dbReference>
<dbReference type="Pfam" id="PF08448">
    <property type="entry name" value="PAS_4"/>
    <property type="match status" value="1"/>
</dbReference>
<dbReference type="PROSITE" id="PS50110">
    <property type="entry name" value="RESPONSE_REGULATORY"/>
    <property type="match status" value="1"/>
</dbReference>
<dbReference type="Gene3D" id="3.30.565.10">
    <property type="entry name" value="Histidine kinase-like ATPase, C-terminal domain"/>
    <property type="match status" value="1"/>
</dbReference>
<reference evidence="9 10" key="1">
    <citation type="submission" date="2024-09" db="EMBL/GenBank/DDBJ databases">
        <authorList>
            <person name="Sun Q."/>
            <person name="Mori K."/>
        </authorList>
    </citation>
    <scope>NUCLEOTIDE SEQUENCE [LARGE SCALE GENOMIC DNA]</scope>
    <source>
        <strain evidence="9 10">CICC 11035S</strain>
    </source>
</reference>
<feature type="modified residue" description="4-aspartylphosphate" evidence="4">
    <location>
        <position position="759"/>
    </location>
</feature>
<accession>A0ABV6SC48</accession>
<evidence type="ECO:0000313" key="10">
    <source>
        <dbReference type="Proteomes" id="UP001589858"/>
    </source>
</evidence>
<evidence type="ECO:0000256" key="5">
    <source>
        <dbReference type="SAM" id="Phobius"/>
    </source>
</evidence>
<dbReference type="EMBL" id="JBHLTM010000076">
    <property type="protein sequence ID" value="MFC0686838.1"/>
    <property type="molecule type" value="Genomic_DNA"/>
</dbReference>
<dbReference type="PRINTS" id="PR00344">
    <property type="entry name" value="BCTRLSENSOR"/>
</dbReference>
<dbReference type="InterPro" id="IPR035965">
    <property type="entry name" value="PAS-like_dom_sf"/>
</dbReference>
<comment type="catalytic activity">
    <reaction evidence="1">
        <text>ATP + protein L-histidine = ADP + protein N-phospho-L-histidine.</text>
        <dbReference type="EC" id="2.7.13.3"/>
    </reaction>
</comment>
<dbReference type="InterPro" id="IPR011006">
    <property type="entry name" value="CheY-like_superfamily"/>
</dbReference>
<evidence type="ECO:0000259" key="7">
    <source>
        <dbReference type="PROSITE" id="PS50110"/>
    </source>
</evidence>
<dbReference type="InterPro" id="IPR000014">
    <property type="entry name" value="PAS"/>
</dbReference>
<keyword evidence="9" id="KW-0067">ATP-binding</keyword>
<dbReference type="SMART" id="SM00448">
    <property type="entry name" value="REC"/>
    <property type="match status" value="1"/>
</dbReference>
<gene>
    <name evidence="9" type="ORF">ACFFF8_19830</name>
</gene>
<evidence type="ECO:0000259" key="8">
    <source>
        <dbReference type="PROSITE" id="PS50112"/>
    </source>
</evidence>
<evidence type="ECO:0000259" key="6">
    <source>
        <dbReference type="PROSITE" id="PS50109"/>
    </source>
</evidence>
<dbReference type="SMART" id="SM00387">
    <property type="entry name" value="HATPase_c"/>
    <property type="match status" value="1"/>
</dbReference>
<dbReference type="RefSeq" id="WP_267223493.1">
    <property type="nucleotide sequence ID" value="NZ_JAPCWC010000023.1"/>
</dbReference>
<dbReference type="PROSITE" id="PS50109">
    <property type="entry name" value="HIS_KIN"/>
    <property type="match status" value="1"/>
</dbReference>
<dbReference type="SUPFAM" id="SSF47384">
    <property type="entry name" value="Homodimeric domain of signal transducing histidine kinase"/>
    <property type="match status" value="1"/>
</dbReference>
<keyword evidence="9" id="KW-0547">Nucleotide-binding</keyword>
<dbReference type="InterPro" id="IPR036097">
    <property type="entry name" value="HisK_dim/P_sf"/>
</dbReference>
<dbReference type="InterPro" id="IPR003661">
    <property type="entry name" value="HisK_dim/P_dom"/>
</dbReference>
<dbReference type="SMART" id="SM00388">
    <property type="entry name" value="HisKA"/>
    <property type="match status" value="1"/>
</dbReference>
<dbReference type="Pfam" id="PF00072">
    <property type="entry name" value="Response_reg"/>
    <property type="match status" value="1"/>
</dbReference>
<feature type="transmembrane region" description="Helical" evidence="5">
    <location>
        <begin position="45"/>
        <end position="64"/>
    </location>
</feature>
<evidence type="ECO:0000256" key="2">
    <source>
        <dbReference type="ARBA" id="ARBA00012438"/>
    </source>
</evidence>
<dbReference type="InterPro" id="IPR003594">
    <property type="entry name" value="HATPase_dom"/>
</dbReference>
<keyword evidence="10" id="KW-1185">Reference proteome</keyword>
<dbReference type="Proteomes" id="UP001589858">
    <property type="component" value="Unassembled WGS sequence"/>
</dbReference>
<evidence type="ECO:0000256" key="1">
    <source>
        <dbReference type="ARBA" id="ARBA00000085"/>
    </source>
</evidence>
<dbReference type="EC" id="2.7.13.3" evidence="2"/>
<sequence>MTAGRQRIGAGSGMPRSPLGDVGVVGAALAISVLLVWLVSGDGLLAAVLGGALLVFAGLAWSLARRRVTEAEVEFALPDWSVTVAAIDREDMAIALTDRAGRLTCANSTYESWFGVGHDPSRLPIGEAAKEPIAELVRTVWRDGQASTLVRGAMPGAGSGPGSGAGGAEADWRIEVRRAGRGEDFLVWRIQSVNAVDLVGDVARQIGGKLGEGLARSGICAVLVDPDGTIRAASTGFAQRAAGDPQADVTGQDFVAMLSQEEGERIGWARDGGRGGPLVLYHVPVADPDLPGEPDPDTTPSLMLVVDAAQGIGTGSSSAAASPHLEALMSQLPLGLAMADRDGRLLFANPAFMRAAGREGQHPPTYPIDLVTREDKRALSEAIRRYAQGPAAAGDIAVRLAALPEDPVSLSLAGVRGLGEAAVLLGLTDTSEETRLKRQVAQATKMQAVGQLAGGVAHDFNNVLTAILGTCDLMLMRHTPGDSDYDDIQQIRANSNRAASLTRQLLAFSRQQTLRPEVLQLPDVVADVSQMLRRLIGEKIQLVVTHDRDLGPVRADPTQLEQVIVNLAVNARDAMQMKKGSDGSGTLTLATHRVTTTDVRAMRSEIIPAGDYTALIVEDTGGGIPPEHLGKIFEPFFTTKEQGKGTGLGLSTVYGIVKQSGGFIFAESEVGQGTRFVVYLPVHHMAPGETALPAAKDEPPPSKWAGGGSILLVEDEDPVRVVAERALTRQGYQVTSARDGEEGLERVQQGGRFDLVVSDVVMPTMDGPAMAREIRRIAPGLPVLFMSGYAEEQLRKEIGIANAWFMPKPFSVQQLSEKVGDVLARTASH</sequence>
<name>A0ABV6SC48_9SPHN</name>
<feature type="domain" description="PAS" evidence="8">
    <location>
        <begin position="321"/>
        <end position="390"/>
    </location>
</feature>
<evidence type="ECO:0000313" key="9">
    <source>
        <dbReference type="EMBL" id="MFC0686838.1"/>
    </source>
</evidence>
<keyword evidence="5" id="KW-1133">Transmembrane helix</keyword>
<dbReference type="PROSITE" id="PS50112">
    <property type="entry name" value="PAS"/>
    <property type="match status" value="1"/>
</dbReference>
<dbReference type="SUPFAM" id="SSF55874">
    <property type="entry name" value="ATPase domain of HSP90 chaperone/DNA topoisomerase II/histidine kinase"/>
    <property type="match status" value="1"/>
</dbReference>
<dbReference type="Gene3D" id="1.10.287.130">
    <property type="match status" value="1"/>
</dbReference>
<dbReference type="InterPro" id="IPR036890">
    <property type="entry name" value="HATPase_C_sf"/>
</dbReference>
<organism evidence="9 10">
    <name type="scientific">Novosphingobium clariflavum</name>
    <dbReference type="NCBI Taxonomy" id="2029884"/>
    <lineage>
        <taxon>Bacteria</taxon>
        <taxon>Pseudomonadati</taxon>
        <taxon>Pseudomonadota</taxon>
        <taxon>Alphaproteobacteria</taxon>
        <taxon>Sphingomonadales</taxon>
        <taxon>Sphingomonadaceae</taxon>
        <taxon>Novosphingobium</taxon>
    </lineage>
</organism>
<dbReference type="Gene3D" id="3.40.50.2300">
    <property type="match status" value="1"/>
</dbReference>
<keyword evidence="3 4" id="KW-0597">Phosphoprotein</keyword>
<dbReference type="Gene3D" id="3.30.450.20">
    <property type="entry name" value="PAS domain"/>
    <property type="match status" value="1"/>
</dbReference>
<dbReference type="InterPro" id="IPR004358">
    <property type="entry name" value="Sig_transdc_His_kin-like_C"/>
</dbReference>
<dbReference type="InterPro" id="IPR013656">
    <property type="entry name" value="PAS_4"/>
</dbReference>
<keyword evidence="5" id="KW-0472">Membrane</keyword>
<feature type="domain" description="Response regulatory" evidence="7">
    <location>
        <begin position="709"/>
        <end position="823"/>
    </location>
</feature>
<dbReference type="Pfam" id="PF02518">
    <property type="entry name" value="HATPase_c"/>
    <property type="match status" value="1"/>
</dbReference>